<sequence length="560" mass="63045">MNKFKMKVTAVIGVILLIGIYYYVTLPAINIHASEFWMYLVVLVILAAVVFIRKKNLNRYDWKESKGLKVILGILAVLVIAYVAGSVLSSPIVNAKKYQELLTVKNGEFTKDIEELSFDQIPLLDKDSAELLGDRKMGSMVDMVSQFEVDELYSQINYQDQPVRVSPLKYASVIKWFTNMREGIPAYIKIDMATQNTELVKLSEGMKYTTSDHFNRNIYRHLRFNYPTYIFNDLSFEIDEDGVPYWICPVKKYNIGLFGGTTIGRVVLCNAITGETKDYAVEDVPQWVDRVYSADLLVELYNYHGTLKHGFFNSVLGQKDCLNTTDGYNYLAIDDDVWVYTGVTSITGDQSNVGFVLMNQRTMETKFYEIEGATESSAMSSAEGQVQNLHYTATFPLLLNISGEPTYFIALKDDAGLVKKYAMVNVQKYQIVAIGDTVSECEESYTNLMYKNGIKTEAEDTRSVETLTAKITKIAQGVIDGDSHYYIMLEGSDEIFDVSVVDFIDIIRFNVGDEVTVEYKKGEQVDTVLSLNGKASEQISTKAAKEEQAEDTAGDSAQTE</sequence>
<evidence type="ECO:0000256" key="2">
    <source>
        <dbReference type="SAM" id="Phobius"/>
    </source>
</evidence>
<accession>A0A174ZDY7</accession>
<feature type="transmembrane region" description="Helical" evidence="2">
    <location>
        <begin position="7"/>
        <end position="24"/>
    </location>
</feature>
<name>A0A174ZDY7_9FIRM</name>
<evidence type="ECO:0000313" key="4">
    <source>
        <dbReference type="Proteomes" id="UP000078383"/>
    </source>
</evidence>
<evidence type="ECO:0008006" key="5">
    <source>
        <dbReference type="Google" id="ProtNLM"/>
    </source>
</evidence>
<organism evidence="3 4">
    <name type="scientific">[Ruminococcus] torques</name>
    <dbReference type="NCBI Taxonomy" id="33039"/>
    <lineage>
        <taxon>Bacteria</taxon>
        <taxon>Bacillati</taxon>
        <taxon>Bacillota</taxon>
        <taxon>Clostridia</taxon>
        <taxon>Lachnospirales</taxon>
        <taxon>Lachnospiraceae</taxon>
        <taxon>Mediterraneibacter</taxon>
    </lineage>
</organism>
<reference evidence="3 4" key="1">
    <citation type="submission" date="2015-09" db="EMBL/GenBank/DDBJ databases">
        <authorList>
            <consortium name="Pathogen Informatics"/>
        </authorList>
    </citation>
    <scope>NUCLEOTIDE SEQUENCE [LARGE SCALE GENOMIC DNA]</scope>
    <source>
        <strain evidence="3 4">2789STDY5834889</strain>
    </source>
</reference>
<protein>
    <recommendedName>
        <fullName evidence="5">CvpA family protein</fullName>
    </recommendedName>
</protein>
<dbReference type="OrthoDB" id="3169575at2"/>
<dbReference type="Proteomes" id="UP000078383">
    <property type="component" value="Unassembled WGS sequence"/>
</dbReference>
<feature type="transmembrane region" description="Helical" evidence="2">
    <location>
        <begin position="72"/>
        <end position="93"/>
    </location>
</feature>
<keyword evidence="2" id="KW-0472">Membrane</keyword>
<evidence type="ECO:0000313" key="3">
    <source>
        <dbReference type="EMBL" id="CUQ82386.1"/>
    </source>
</evidence>
<dbReference type="EMBL" id="CZBX01000002">
    <property type="protein sequence ID" value="CUQ82386.1"/>
    <property type="molecule type" value="Genomic_DNA"/>
</dbReference>
<evidence type="ECO:0000256" key="1">
    <source>
        <dbReference type="SAM" id="MobiDB-lite"/>
    </source>
</evidence>
<feature type="transmembrane region" description="Helical" evidence="2">
    <location>
        <begin position="36"/>
        <end position="52"/>
    </location>
</feature>
<keyword evidence="2" id="KW-0812">Transmembrane</keyword>
<keyword evidence="2" id="KW-1133">Transmembrane helix</keyword>
<dbReference type="AlphaFoldDB" id="A0A174ZDY7"/>
<dbReference type="RefSeq" id="WP_055170889.1">
    <property type="nucleotide sequence ID" value="NZ_CZBX01000002.1"/>
</dbReference>
<proteinExistence type="predicted"/>
<feature type="region of interest" description="Disordered" evidence="1">
    <location>
        <begin position="537"/>
        <end position="560"/>
    </location>
</feature>
<gene>
    <name evidence="3" type="ORF">ERS852502_00480</name>
</gene>